<dbReference type="PANTHER" id="PTHR28152">
    <property type="entry name" value="HYDROXYACYL-THIOESTER DEHYDRATASE TYPE 2, MITOCHONDRIAL"/>
    <property type="match status" value="1"/>
</dbReference>
<dbReference type="GO" id="GO:0019171">
    <property type="term" value="F:(3R)-hydroxyacyl-[acyl-carrier-protein] dehydratase activity"/>
    <property type="evidence" value="ECO:0007669"/>
    <property type="project" value="TreeGrafter"/>
</dbReference>
<geneLocation type="plasmid" evidence="2 3">
    <name>pA</name>
</geneLocation>
<dbReference type="Pfam" id="PF13452">
    <property type="entry name" value="FAS1_DH_region"/>
    <property type="match status" value="1"/>
</dbReference>
<gene>
    <name evidence="2" type="ORF">K9D25_21915</name>
</gene>
<dbReference type="InterPro" id="IPR029069">
    <property type="entry name" value="HotDog_dom_sf"/>
</dbReference>
<dbReference type="KEGG" id="apol:K9D25_21915"/>
<dbReference type="InterPro" id="IPR052741">
    <property type="entry name" value="Mitochondrial_HTD2"/>
</dbReference>
<keyword evidence="2" id="KW-0614">Plasmid</keyword>
<dbReference type="AlphaFoldDB" id="A0A9E6ZX10"/>
<proteinExistence type="predicted"/>
<protein>
    <submittedName>
        <fullName evidence="2">MaoC family dehydratase N-terminal domain-containing protein</fullName>
    </submittedName>
</protein>
<feature type="domain" description="FAS1-like dehydratase" evidence="1">
    <location>
        <begin position="49"/>
        <end position="144"/>
    </location>
</feature>
<dbReference type="Proteomes" id="UP000831684">
    <property type="component" value="Plasmid pA"/>
</dbReference>
<evidence type="ECO:0000313" key="2">
    <source>
        <dbReference type="EMBL" id="UOK73304.1"/>
    </source>
</evidence>
<dbReference type="InterPro" id="IPR039569">
    <property type="entry name" value="FAS1-like_DH_region"/>
</dbReference>
<accession>A0A9E6ZX10</accession>
<dbReference type="EMBL" id="CP083240">
    <property type="protein sequence ID" value="UOK73304.1"/>
    <property type="molecule type" value="Genomic_DNA"/>
</dbReference>
<name>A0A9E6ZX10_9HYPH</name>
<dbReference type="Gene3D" id="3.10.129.10">
    <property type="entry name" value="Hotdog Thioesterase"/>
    <property type="match status" value="1"/>
</dbReference>
<sequence>MSGSAEIDIDHLKQWIGHEETSSEQLTQALVQRFLATLDMPADEVALNSPAPQLIHWCLAQKAAATSELGEDGHPRKGGFLPPVPLPRRMWAGGELTFHADPRIGEVVTKHSRISDVTVKEGRTGVLCFVRVDHEISADGRPVLSETQDIVYRDATSTPSPEGAAAPALEGAHRQEIMPTPALLFRYSALTFNGHRIHYDNPYARDVEGYPGLVVHGPLQATLLLNFAARLRGRALKGFSFRGASPVFDTAPFHLNAEEPAGDVMKLWTARANGPPGMMAEARWT</sequence>
<reference evidence="2" key="1">
    <citation type="submission" date="2021-09" db="EMBL/GenBank/DDBJ databases">
        <title>Network and meta-omics reveal the key degrader and cooperation patterns in an efficient 1,4-dioxane-degrading microbial community.</title>
        <authorList>
            <person name="Dai C."/>
        </authorList>
    </citation>
    <scope>NUCLEOTIDE SEQUENCE</scope>
    <source>
        <strain evidence="2">ZM13</strain>
        <plasmid evidence="2">pA</plasmid>
    </source>
</reference>
<organism evidence="2 3">
    <name type="scientific">Ancylobacter polymorphus</name>
    <dbReference type="NCBI Taxonomy" id="223390"/>
    <lineage>
        <taxon>Bacteria</taxon>
        <taxon>Pseudomonadati</taxon>
        <taxon>Pseudomonadota</taxon>
        <taxon>Alphaproteobacteria</taxon>
        <taxon>Hyphomicrobiales</taxon>
        <taxon>Xanthobacteraceae</taxon>
        <taxon>Ancylobacter</taxon>
    </lineage>
</organism>
<dbReference type="RefSeq" id="WP_244450984.1">
    <property type="nucleotide sequence ID" value="NZ_CP083240.1"/>
</dbReference>
<evidence type="ECO:0000313" key="3">
    <source>
        <dbReference type="Proteomes" id="UP000831684"/>
    </source>
</evidence>
<dbReference type="PANTHER" id="PTHR28152:SF1">
    <property type="entry name" value="HYDROXYACYL-THIOESTER DEHYDRATASE TYPE 2, MITOCHONDRIAL"/>
    <property type="match status" value="1"/>
</dbReference>
<dbReference type="SUPFAM" id="SSF54637">
    <property type="entry name" value="Thioesterase/thiol ester dehydrase-isomerase"/>
    <property type="match status" value="2"/>
</dbReference>
<evidence type="ECO:0000259" key="1">
    <source>
        <dbReference type="Pfam" id="PF13452"/>
    </source>
</evidence>